<dbReference type="InterPro" id="IPR032710">
    <property type="entry name" value="NTF2-like_dom_sf"/>
</dbReference>
<dbReference type="SUPFAM" id="SSF54427">
    <property type="entry name" value="NTF2-like"/>
    <property type="match status" value="1"/>
</dbReference>
<dbReference type="AlphaFoldDB" id="A0A368EJF7"/>
<evidence type="ECO:0000313" key="3">
    <source>
        <dbReference type="Proteomes" id="UP000252289"/>
    </source>
</evidence>
<dbReference type="EMBL" id="QOQK01000010">
    <property type="protein sequence ID" value="RCL84633.1"/>
    <property type="molecule type" value="Genomic_DNA"/>
</dbReference>
<sequence length="147" mass="16999">MTTPRELVNSFYESIIKGDMELYQSIIHDEYEVSVPANRGVLSGTYGREKVLNEVFPTVVGKLNLEDFTFCKNFKIMCEDENWIVVICEAEGTSISGERYDQTYAHLFSFKDEKIKRLIEFQDTALADRALWGNDTPFVEPDKPFTY</sequence>
<dbReference type="InterPro" id="IPR037401">
    <property type="entry name" value="SnoaL-like"/>
</dbReference>
<proteinExistence type="predicted"/>
<dbReference type="PANTHER" id="PTHR41252:SF1">
    <property type="entry name" value="BLR2505 PROTEIN"/>
    <property type="match status" value="1"/>
</dbReference>
<dbReference type="Gene3D" id="3.10.450.50">
    <property type="match status" value="1"/>
</dbReference>
<evidence type="ECO:0000313" key="2">
    <source>
        <dbReference type="EMBL" id="RCL84633.1"/>
    </source>
</evidence>
<evidence type="ECO:0000259" key="1">
    <source>
        <dbReference type="Pfam" id="PF12680"/>
    </source>
</evidence>
<dbReference type="Pfam" id="PF12680">
    <property type="entry name" value="SnoaL_2"/>
    <property type="match status" value="1"/>
</dbReference>
<accession>A0A368EJF7</accession>
<organism evidence="2 3">
    <name type="scientific">PS1 clade bacterium</name>
    <dbReference type="NCBI Taxonomy" id="2175152"/>
    <lineage>
        <taxon>Bacteria</taxon>
        <taxon>Pseudomonadati</taxon>
        <taxon>Pseudomonadota</taxon>
        <taxon>Alphaproteobacteria</taxon>
        <taxon>PS1 clade</taxon>
    </lineage>
</organism>
<name>A0A368EJF7_9PROT</name>
<gene>
    <name evidence="2" type="ORF">DBW64_03005</name>
</gene>
<reference evidence="2 3" key="1">
    <citation type="journal article" date="2018" name="Microbiome">
        <title>Fine metagenomic profile of the Mediterranean stratified and mixed water columns revealed by assembly and recruitment.</title>
        <authorList>
            <person name="Haro-Moreno J.M."/>
            <person name="Lopez-Perez M."/>
            <person name="De La Torre J.R."/>
            <person name="Picazo A."/>
            <person name="Camacho A."/>
            <person name="Rodriguez-Valera F."/>
        </authorList>
    </citation>
    <scope>NUCLEOTIDE SEQUENCE [LARGE SCALE GENOMIC DNA]</scope>
    <source>
        <strain evidence="2">MED-G50</strain>
    </source>
</reference>
<feature type="domain" description="SnoaL-like" evidence="1">
    <location>
        <begin position="8"/>
        <end position="117"/>
    </location>
</feature>
<dbReference type="PANTHER" id="PTHR41252">
    <property type="entry name" value="BLR2505 PROTEIN"/>
    <property type="match status" value="1"/>
</dbReference>
<comment type="caution">
    <text evidence="2">The sequence shown here is derived from an EMBL/GenBank/DDBJ whole genome shotgun (WGS) entry which is preliminary data.</text>
</comment>
<protein>
    <recommendedName>
        <fullName evidence="1">SnoaL-like domain-containing protein</fullName>
    </recommendedName>
</protein>
<dbReference type="Proteomes" id="UP000252289">
    <property type="component" value="Unassembled WGS sequence"/>
</dbReference>